<evidence type="ECO:0000313" key="1">
    <source>
        <dbReference type="EMBL" id="AIF98222.1"/>
    </source>
</evidence>
<proteinExistence type="predicted"/>
<sequence>MQKVFNKAIVSFKRFSINVVTYREGHHVLKHNDPMGEGRYFKFNVVLKKPQKGGHFFAEKVIFNLFNRVYFFRPDKYMHSVSKIEKGQRTLLSIAVLV</sequence>
<evidence type="ECO:0000313" key="2">
    <source>
        <dbReference type="Proteomes" id="UP000056090"/>
    </source>
</evidence>
<dbReference type="GeneID" id="78254407"/>
<dbReference type="KEGG" id="aal:EP13_05620"/>
<name>A0A075P4J5_9ALTE</name>
<reference evidence="1 2" key="1">
    <citation type="submission" date="2014-06" db="EMBL/GenBank/DDBJ databases">
        <title>Genomes of Alteromonas australica, a world apart.</title>
        <authorList>
            <person name="Gonzaga A."/>
            <person name="Lopez-Perez M."/>
            <person name="Rodriguez-Valera F."/>
        </authorList>
    </citation>
    <scope>NUCLEOTIDE SEQUENCE [LARGE SCALE GENOMIC DNA]</scope>
    <source>
        <strain evidence="1 2">H 17</strain>
    </source>
</reference>
<accession>A0A075P4J5</accession>
<dbReference type="RefSeq" id="WP_044056414.1">
    <property type="nucleotide sequence ID" value="NZ_CBCSKJ010000001.1"/>
</dbReference>
<dbReference type="EMBL" id="CP008849">
    <property type="protein sequence ID" value="AIF98222.1"/>
    <property type="molecule type" value="Genomic_DNA"/>
</dbReference>
<dbReference type="Proteomes" id="UP000056090">
    <property type="component" value="Chromosome"/>
</dbReference>
<dbReference type="AlphaFoldDB" id="A0A075P4J5"/>
<organism evidence="1 2">
    <name type="scientific">Alteromonas australica</name>
    <dbReference type="NCBI Taxonomy" id="589873"/>
    <lineage>
        <taxon>Bacteria</taxon>
        <taxon>Pseudomonadati</taxon>
        <taxon>Pseudomonadota</taxon>
        <taxon>Gammaproteobacteria</taxon>
        <taxon>Alteromonadales</taxon>
        <taxon>Alteromonadaceae</taxon>
        <taxon>Alteromonas/Salinimonas group</taxon>
        <taxon>Alteromonas</taxon>
    </lineage>
</organism>
<dbReference type="Gene3D" id="2.60.120.620">
    <property type="entry name" value="q2cbj1_9rhob like domain"/>
    <property type="match status" value="1"/>
</dbReference>
<gene>
    <name evidence="1" type="ORF">EP13_05620</name>
</gene>
<protein>
    <submittedName>
        <fullName evidence="1">Uncharacterized protein</fullName>
    </submittedName>
</protein>
<dbReference type="eggNOG" id="ENOG5031C5B">
    <property type="taxonomic scope" value="Bacteria"/>
</dbReference>
<keyword evidence="2" id="KW-1185">Reference proteome</keyword>